<protein>
    <submittedName>
        <fullName evidence="9">TonB-dependent receptor</fullName>
    </submittedName>
</protein>
<dbReference type="InterPro" id="IPR036942">
    <property type="entry name" value="Beta-barrel_TonB_sf"/>
</dbReference>
<keyword evidence="5 7" id="KW-0472">Membrane</keyword>
<keyword evidence="2 7" id="KW-0813">Transport</keyword>
<evidence type="ECO:0000256" key="4">
    <source>
        <dbReference type="ARBA" id="ARBA00022692"/>
    </source>
</evidence>
<evidence type="ECO:0000256" key="7">
    <source>
        <dbReference type="PROSITE-ProRule" id="PRU01360"/>
    </source>
</evidence>
<evidence type="ECO:0000313" key="9">
    <source>
        <dbReference type="EMBL" id="WPU96363.1"/>
    </source>
</evidence>
<accession>A0ABZ0TWC7</accession>
<evidence type="ECO:0000256" key="1">
    <source>
        <dbReference type="ARBA" id="ARBA00004571"/>
    </source>
</evidence>
<name>A0ABZ0TWC7_9SPHI</name>
<dbReference type="PROSITE" id="PS52016">
    <property type="entry name" value="TONB_DEPENDENT_REC_3"/>
    <property type="match status" value="1"/>
</dbReference>
<dbReference type="Gene3D" id="2.170.130.10">
    <property type="entry name" value="TonB-dependent receptor, plug domain"/>
    <property type="match status" value="1"/>
</dbReference>
<dbReference type="InterPro" id="IPR039426">
    <property type="entry name" value="TonB-dep_rcpt-like"/>
</dbReference>
<dbReference type="Proteomes" id="UP001324380">
    <property type="component" value="Chromosome"/>
</dbReference>
<keyword evidence="3 7" id="KW-1134">Transmembrane beta strand</keyword>
<evidence type="ECO:0000256" key="5">
    <source>
        <dbReference type="ARBA" id="ARBA00023136"/>
    </source>
</evidence>
<dbReference type="EMBL" id="CP139558">
    <property type="protein sequence ID" value="WPU96363.1"/>
    <property type="molecule type" value="Genomic_DNA"/>
</dbReference>
<dbReference type="Pfam" id="PF07715">
    <property type="entry name" value="Plug"/>
    <property type="match status" value="1"/>
</dbReference>
<dbReference type="Gene3D" id="2.60.40.1120">
    <property type="entry name" value="Carboxypeptidase-like, regulatory domain"/>
    <property type="match status" value="1"/>
</dbReference>
<dbReference type="SUPFAM" id="SSF56935">
    <property type="entry name" value="Porins"/>
    <property type="match status" value="1"/>
</dbReference>
<evidence type="ECO:0000313" key="10">
    <source>
        <dbReference type="Proteomes" id="UP001324380"/>
    </source>
</evidence>
<evidence type="ECO:0000256" key="6">
    <source>
        <dbReference type="ARBA" id="ARBA00023237"/>
    </source>
</evidence>
<keyword evidence="6 7" id="KW-0998">Cell outer membrane</keyword>
<sequence>MIKQRPPGASSFQETNRMHNPIKSTINCCGFVRRVLIPAGAKKLLALPIAMLLLFTTAAMAQNKTVTGKITDNATNEPIVGASVKVKNETKGVISDDKGMFKIELSGNTTLEITSIGYKPVEVMASSGQMMQIKMILVNKALTEVVVVGYGTAKRSDVTGSVSSLPKERLSQLPVGDVLQAMQGAVAGVNISSGTAVPGESPSVLVRGVNTINGQTSPLIVIDGIPFENGSLSDISTSDVASVDVLKDVSATAIYGTRGANGVILITTKRGKTGKAAINFNTYAGYENFAHTYQPMGPAEYVQKYADWKAQAGVTNDFAVPNLYEQQNYKAGITTDWLKEIQQQGFIQDHTLSVSGGNEDVKYYVSGDYFSQKGVIKGYQNKRASIRSNIDAKITNYLSAGLNLNLVTNNSDGGRASLRGASEVSPYGRLRNPDGTYAIFPMEGEEAIQSPMLGLLNERNDRRQNIIANVYVEIKPFKDFKYRVNAGYTYTPTLFQNYQGRLAGDIAGGTATVDNGERKRWIVENILSYEKNWSKNHIDVTGLYSAQENKLSSSSILATGFINDALVFNNLQGANTVSASSEAISTQMVSQMLRFNYNYDSKYLITATARRDGYSAFGSGTNKYGLFPSVALGWNISNESFMSNVSFINNLKLRGSYGLSGNQSAVDPTSTISTFTTISIPSNGRPTTGVIADVLGNKDLKWESTYGSNIGIDFAIFNNRVSGTIETYNTHTKDLVLYRALPTATGYSQVVTNIGKVANKGLEVSLRTQNIVGTNFKWETSLNFSTNSNKIVDLYGDKKDDRGNRFFIGHPVNIVYDYKLQGVWKVGENPANQDPDAKPGDLKFADLDGSGTITSDGKDQTIIGQQIPKWTGGITNTFHYKSFHLNVFIQTVQGVTKDNDAIDFKDFGGRQNLPAGLGYWTEANQSNVRPKLTYVNYLNYGYPEDASFTRIKDVTLSYTMPKSLTDKLKLGGLTVYLSGRNLATFTKWHGWDPEVGYATTGDTEGNYPLVRTFILGANITLR</sequence>
<comment type="similarity">
    <text evidence="7">Belongs to the TonB-dependent receptor family.</text>
</comment>
<keyword evidence="10" id="KW-1185">Reference proteome</keyword>
<feature type="domain" description="TonB-dependent receptor plug" evidence="8">
    <location>
        <begin position="155"/>
        <end position="263"/>
    </location>
</feature>
<dbReference type="NCBIfam" id="TIGR04056">
    <property type="entry name" value="OMP_RagA_SusC"/>
    <property type="match status" value="1"/>
</dbReference>
<evidence type="ECO:0000256" key="3">
    <source>
        <dbReference type="ARBA" id="ARBA00022452"/>
    </source>
</evidence>
<dbReference type="InterPro" id="IPR008969">
    <property type="entry name" value="CarboxyPept-like_regulatory"/>
</dbReference>
<evidence type="ECO:0000256" key="2">
    <source>
        <dbReference type="ARBA" id="ARBA00022448"/>
    </source>
</evidence>
<dbReference type="RefSeq" id="WP_321565462.1">
    <property type="nucleotide sequence ID" value="NZ_CP139558.1"/>
</dbReference>
<dbReference type="InterPro" id="IPR023996">
    <property type="entry name" value="TonB-dep_OMP_SusC/RagA"/>
</dbReference>
<dbReference type="NCBIfam" id="TIGR04057">
    <property type="entry name" value="SusC_RagA_signa"/>
    <property type="match status" value="1"/>
</dbReference>
<dbReference type="InterPro" id="IPR012910">
    <property type="entry name" value="Plug_dom"/>
</dbReference>
<keyword evidence="4 7" id="KW-0812">Transmembrane</keyword>
<dbReference type="Gene3D" id="2.40.170.20">
    <property type="entry name" value="TonB-dependent receptor, beta-barrel domain"/>
    <property type="match status" value="1"/>
</dbReference>
<proteinExistence type="inferred from homology"/>
<dbReference type="Pfam" id="PF13715">
    <property type="entry name" value="CarbopepD_reg_2"/>
    <property type="match status" value="1"/>
</dbReference>
<comment type="subcellular location">
    <subcellularLocation>
        <location evidence="1 7">Cell outer membrane</location>
        <topology evidence="1 7">Multi-pass membrane protein</topology>
    </subcellularLocation>
</comment>
<dbReference type="InterPro" id="IPR023997">
    <property type="entry name" value="TonB-dep_OMP_SusC/RagA_CS"/>
</dbReference>
<dbReference type="SUPFAM" id="SSF49464">
    <property type="entry name" value="Carboxypeptidase regulatory domain-like"/>
    <property type="match status" value="1"/>
</dbReference>
<reference evidence="9 10" key="1">
    <citation type="submission" date="2023-11" db="EMBL/GenBank/DDBJ databases">
        <title>Analysis of the Genomes of Mucilaginibacter gossypii cycad 4 and M. sabulilitoris SNA2: microbes with the potential for plant growth promotion.</title>
        <authorList>
            <person name="Hirsch A.M."/>
            <person name="Humm E."/>
            <person name="Rubbi M."/>
            <person name="Del Vecchio G."/>
            <person name="Ha S.M."/>
            <person name="Pellegrini M."/>
            <person name="Gunsalus R.P."/>
        </authorList>
    </citation>
    <scope>NUCLEOTIDE SEQUENCE [LARGE SCALE GENOMIC DNA]</scope>
    <source>
        <strain evidence="9 10">SNA2</strain>
    </source>
</reference>
<keyword evidence="9" id="KW-0675">Receptor</keyword>
<gene>
    <name evidence="9" type="ORF">SNE25_12620</name>
</gene>
<evidence type="ECO:0000259" key="8">
    <source>
        <dbReference type="Pfam" id="PF07715"/>
    </source>
</evidence>
<dbReference type="InterPro" id="IPR037066">
    <property type="entry name" value="Plug_dom_sf"/>
</dbReference>
<organism evidence="9 10">
    <name type="scientific">Mucilaginibacter sabulilitoris</name>
    <dbReference type="NCBI Taxonomy" id="1173583"/>
    <lineage>
        <taxon>Bacteria</taxon>
        <taxon>Pseudomonadati</taxon>
        <taxon>Bacteroidota</taxon>
        <taxon>Sphingobacteriia</taxon>
        <taxon>Sphingobacteriales</taxon>
        <taxon>Sphingobacteriaceae</taxon>
        <taxon>Mucilaginibacter</taxon>
    </lineage>
</organism>